<keyword evidence="3" id="KW-1185">Reference proteome</keyword>
<feature type="compositionally biased region" description="Basic and acidic residues" evidence="1">
    <location>
        <begin position="86"/>
        <end position="95"/>
    </location>
</feature>
<feature type="compositionally biased region" description="Polar residues" evidence="1">
    <location>
        <begin position="1"/>
        <end position="14"/>
    </location>
</feature>
<evidence type="ECO:0000313" key="2">
    <source>
        <dbReference type="EMBL" id="GIY00952.1"/>
    </source>
</evidence>
<dbReference type="EMBL" id="BPLR01005242">
    <property type="protein sequence ID" value="GIY00952.1"/>
    <property type="molecule type" value="Genomic_DNA"/>
</dbReference>
<feature type="compositionally biased region" description="Polar residues" evidence="1">
    <location>
        <begin position="131"/>
        <end position="141"/>
    </location>
</feature>
<reference evidence="2 3" key="1">
    <citation type="submission" date="2021-06" db="EMBL/GenBank/DDBJ databases">
        <title>Caerostris extrusa draft genome.</title>
        <authorList>
            <person name="Kono N."/>
            <person name="Arakawa K."/>
        </authorList>
    </citation>
    <scope>NUCLEOTIDE SEQUENCE [LARGE SCALE GENOMIC DNA]</scope>
</reference>
<dbReference type="AlphaFoldDB" id="A0AAV4PV60"/>
<feature type="region of interest" description="Disordered" evidence="1">
    <location>
        <begin position="1"/>
        <end position="141"/>
    </location>
</feature>
<feature type="compositionally biased region" description="Basic residues" evidence="1">
    <location>
        <begin position="99"/>
        <end position="111"/>
    </location>
</feature>
<evidence type="ECO:0000313" key="3">
    <source>
        <dbReference type="Proteomes" id="UP001054945"/>
    </source>
</evidence>
<gene>
    <name evidence="2" type="ORF">CEXT_605961</name>
</gene>
<name>A0AAV4PV60_CAEEX</name>
<accession>A0AAV4PV60</accession>
<comment type="caution">
    <text evidence="2">The sequence shown here is derived from an EMBL/GenBank/DDBJ whole genome shotgun (WGS) entry which is preliminary data.</text>
</comment>
<organism evidence="2 3">
    <name type="scientific">Caerostris extrusa</name>
    <name type="common">Bark spider</name>
    <name type="synonym">Caerostris bankana</name>
    <dbReference type="NCBI Taxonomy" id="172846"/>
    <lineage>
        <taxon>Eukaryota</taxon>
        <taxon>Metazoa</taxon>
        <taxon>Ecdysozoa</taxon>
        <taxon>Arthropoda</taxon>
        <taxon>Chelicerata</taxon>
        <taxon>Arachnida</taxon>
        <taxon>Araneae</taxon>
        <taxon>Araneomorphae</taxon>
        <taxon>Entelegynae</taxon>
        <taxon>Araneoidea</taxon>
        <taxon>Araneidae</taxon>
        <taxon>Caerostris</taxon>
    </lineage>
</organism>
<evidence type="ECO:0000256" key="1">
    <source>
        <dbReference type="SAM" id="MobiDB-lite"/>
    </source>
</evidence>
<sequence>MQSNAKKVQASQTQSDKKSKLPKANRKKSISEKMPSDSNSNKSKTSKEKVKKSLSSPELISHSESPSENDNKKSNANESSLETDSPADKFPKECSSKNSPKRIQRQRPKKSFTKDDNLNHSVHKKSRKSLSRQCNEKNNLI</sequence>
<feature type="compositionally biased region" description="Basic residues" evidence="1">
    <location>
        <begin position="121"/>
        <end position="130"/>
    </location>
</feature>
<proteinExistence type="predicted"/>
<protein>
    <submittedName>
        <fullName evidence="2">Uncharacterized protein</fullName>
    </submittedName>
</protein>
<dbReference type="Proteomes" id="UP001054945">
    <property type="component" value="Unassembled WGS sequence"/>
</dbReference>